<keyword evidence="1" id="KW-0732">Signal</keyword>
<evidence type="ECO:0000256" key="1">
    <source>
        <dbReference type="SAM" id="SignalP"/>
    </source>
</evidence>
<accession>A0A5C4N1X3</accession>
<dbReference type="OrthoDB" id="5624218at2"/>
<dbReference type="RefSeq" id="WP_139076160.1">
    <property type="nucleotide sequence ID" value="NZ_VDFU01000006.1"/>
</dbReference>
<dbReference type="InterPro" id="IPR006311">
    <property type="entry name" value="TAT_signal"/>
</dbReference>
<keyword evidence="3" id="KW-1185">Reference proteome</keyword>
<dbReference type="Proteomes" id="UP000305887">
    <property type="component" value="Unassembled WGS sequence"/>
</dbReference>
<protein>
    <submittedName>
        <fullName evidence="2">DUF1513 domain-containing protein</fullName>
    </submittedName>
</protein>
<dbReference type="Pfam" id="PF07433">
    <property type="entry name" value="DUF1513"/>
    <property type="match status" value="1"/>
</dbReference>
<organism evidence="2 3">
    <name type="scientific">Rubellimicrobium rubrum</name>
    <dbReference type="NCBI Taxonomy" id="2585369"/>
    <lineage>
        <taxon>Bacteria</taxon>
        <taxon>Pseudomonadati</taxon>
        <taxon>Pseudomonadota</taxon>
        <taxon>Alphaproteobacteria</taxon>
        <taxon>Rhodobacterales</taxon>
        <taxon>Roseobacteraceae</taxon>
        <taxon>Rubellimicrobium</taxon>
    </lineage>
</organism>
<dbReference type="PROSITE" id="PS51318">
    <property type="entry name" value="TAT"/>
    <property type="match status" value="1"/>
</dbReference>
<dbReference type="InterPro" id="IPR008311">
    <property type="entry name" value="UCP028101"/>
</dbReference>
<comment type="caution">
    <text evidence="2">The sequence shown here is derived from an EMBL/GenBank/DDBJ whole genome shotgun (WGS) entry which is preliminary data.</text>
</comment>
<dbReference type="InterPro" id="IPR011044">
    <property type="entry name" value="Quino_amine_DH_bsu"/>
</dbReference>
<gene>
    <name evidence="2" type="ORF">FHG66_07665</name>
</gene>
<dbReference type="AlphaFoldDB" id="A0A5C4N1X3"/>
<feature type="chain" id="PRO_5022844563" evidence="1">
    <location>
        <begin position="24"/>
        <end position="363"/>
    </location>
</feature>
<dbReference type="PIRSF" id="PIRSF028101">
    <property type="entry name" value="UCP028101"/>
    <property type="match status" value="1"/>
</dbReference>
<sequence>MATRRGFLAGLAMAAIVPRPTWADVGSPAYLAAAKLPTGAYVLAGLSSDGTETFRVPLPDRGHAAAAHPTRAEAVAFARRPGTFAVVLDCLTGEPKATLQSAEGRHFYGHGTFSRDGSLLFTSENDFDGNRGMIAVRDAVMNYLQIDEFPSGGVGPHDIGRLPGTDTLVVANGGIGSHPDAGEVDLGIPEMRPNLSYFDANGRLMDIVELAPDLWRNSIRHLALRGDGLVAFAMQWHGDEAEAPPLIGLHRQGEAPRLLSAPGPLQSEMRGYAGSVALSQDGERVAISSPPGGQVHIWDTESGGWVDRLMMTDTCGLSSGPEGFVATTGLGAVIGFRGSTSGWQRQHDGAWDNHLVRIAGDFV</sequence>
<evidence type="ECO:0000313" key="2">
    <source>
        <dbReference type="EMBL" id="TNC50839.1"/>
    </source>
</evidence>
<dbReference type="EMBL" id="VDFU01000006">
    <property type="protein sequence ID" value="TNC50839.1"/>
    <property type="molecule type" value="Genomic_DNA"/>
</dbReference>
<reference evidence="2 3" key="1">
    <citation type="submission" date="2019-06" db="EMBL/GenBank/DDBJ databases">
        <title>YIM 131921 draft genome.</title>
        <authorList>
            <person name="Jiang L."/>
        </authorList>
    </citation>
    <scope>NUCLEOTIDE SEQUENCE [LARGE SCALE GENOMIC DNA]</scope>
    <source>
        <strain evidence="2 3">YIM 131921</strain>
    </source>
</reference>
<feature type="signal peptide" evidence="1">
    <location>
        <begin position="1"/>
        <end position="23"/>
    </location>
</feature>
<proteinExistence type="predicted"/>
<name>A0A5C4N1X3_9RHOB</name>
<evidence type="ECO:0000313" key="3">
    <source>
        <dbReference type="Proteomes" id="UP000305887"/>
    </source>
</evidence>
<dbReference type="SUPFAM" id="SSF50969">
    <property type="entry name" value="YVTN repeat-like/Quinoprotein amine dehydrogenase"/>
    <property type="match status" value="1"/>
</dbReference>